<evidence type="ECO:0000313" key="1">
    <source>
        <dbReference type="EMBL" id="AVQ10208.1"/>
    </source>
</evidence>
<accession>A0A2R3UAB3</accession>
<dbReference type="InterPro" id="IPR046781">
    <property type="entry name" value="Phage_ORF5"/>
</dbReference>
<organism evidence="1">
    <name type="scientific">Gokushovirinae environmental samples</name>
    <dbReference type="NCBI Taxonomy" id="1478972"/>
    <lineage>
        <taxon>Viruses</taxon>
        <taxon>Monodnaviria</taxon>
        <taxon>Sangervirae</taxon>
        <taxon>Phixviricota</taxon>
        <taxon>Malgrandaviricetes</taxon>
        <taxon>Petitvirales</taxon>
        <taxon>Microviridae</taxon>
        <taxon>environmental samples</taxon>
    </lineage>
</organism>
<dbReference type="Pfam" id="PF20577">
    <property type="entry name" value="Phage_ORF5"/>
    <property type="match status" value="1"/>
</dbReference>
<sequence length="88" mass="9847">MKLQICAVYDKVAGAYLAPLFVRTSFEAMRMFRDAVGSADHQFCKHPEDFVLFRLGEFDDNTGAVEPLHVTEKLMDGLTAVELVRAPV</sequence>
<name>A0A2R3UAB3_9VIRU</name>
<dbReference type="EMBL" id="MH029520">
    <property type="protein sequence ID" value="AVQ10208.1"/>
    <property type="molecule type" value="Genomic_DNA"/>
</dbReference>
<protein>
    <submittedName>
        <fullName evidence="1">DNA binding protein VP5</fullName>
    </submittedName>
</protein>
<proteinExistence type="predicted"/>
<reference evidence="1" key="1">
    <citation type="submission" date="2018-03" db="EMBL/GenBank/DDBJ databases">
        <title>Twenty-four Novel Viral Genomes identified from the Dushanzi Mud Volcanic Sediment in Xinjiang, China.</title>
        <authorList>
            <person name="Han L."/>
        </authorList>
    </citation>
    <scope>NUCLEOTIDE SEQUENCE</scope>
</reference>